<dbReference type="STRING" id="1352.AL014_02095"/>
<reference evidence="14 24" key="5">
    <citation type="submission" date="2017-05" db="EMBL/GenBank/DDBJ databases">
        <title>The Genome Sequence of Enterococcus faecium 6F2_DIV0138.</title>
        <authorList>
            <consortium name="The Broad Institute Genomics Platform"/>
            <consortium name="The Broad Institute Genomic Center for Infectious Diseases"/>
            <person name="Earl A."/>
            <person name="Manson A."/>
            <person name="Schwartman J."/>
            <person name="Gilmore M."/>
            <person name="Abouelleil A."/>
            <person name="Cao P."/>
            <person name="Chapman S."/>
            <person name="Cusick C."/>
            <person name="Shea T."/>
            <person name="Young S."/>
            <person name="Neafsey D."/>
            <person name="Nusbaum C."/>
            <person name="Birren B."/>
        </authorList>
    </citation>
    <scope>NUCLEOTIDE SEQUENCE [LARGE SCALE GENOMIC DNA]</scope>
    <source>
        <strain evidence="14 24">6F2_DIV0138</strain>
    </source>
</reference>
<dbReference type="EMBL" id="LEQJ01000002">
    <property type="protein sequence ID" value="RBS34863.1"/>
    <property type="molecule type" value="Genomic_DNA"/>
</dbReference>
<dbReference type="InterPro" id="IPR036906">
    <property type="entry name" value="ATPase_V1_fsu_sf"/>
</dbReference>
<evidence type="ECO:0000313" key="8">
    <source>
        <dbReference type="EMBL" id="KWX18487.1"/>
    </source>
</evidence>
<dbReference type="EMBL" id="NGLB01000001">
    <property type="protein sequence ID" value="OTN99321.1"/>
    <property type="molecule type" value="Genomic_DNA"/>
</dbReference>
<evidence type="ECO:0000313" key="23">
    <source>
        <dbReference type="Proteomes" id="UP000191171"/>
    </source>
</evidence>
<reference evidence="8 21" key="2">
    <citation type="submission" date="2016-01" db="EMBL/GenBank/DDBJ databases">
        <title>Molecular Mechanisms for transfer of large genomic segments between Enterococcus faecium strains.</title>
        <authorList>
            <person name="Garcia-Solache M.A."/>
            <person name="Lebreton F."/>
            <person name="Mclaughlin R.E."/>
            <person name="Whiteaker J.D."/>
            <person name="Gilmore M.S."/>
            <person name="Rice L.B."/>
        </authorList>
    </citation>
    <scope>NUCLEOTIDE SEQUENCE [LARGE SCALE GENOMIC DNA]</scope>
    <source>
        <strain evidence="8 21">D344RRF x C68</strain>
    </source>
</reference>
<dbReference type="NCBIfam" id="NF002384">
    <property type="entry name" value="PRK01395.1"/>
    <property type="match status" value="1"/>
</dbReference>
<evidence type="ECO:0000313" key="33">
    <source>
        <dbReference type="Proteomes" id="UP000469871"/>
    </source>
</evidence>
<evidence type="ECO:0000256" key="4">
    <source>
        <dbReference type="HAMAP-Rule" id="MF_00312"/>
    </source>
</evidence>
<evidence type="ECO:0000313" key="32">
    <source>
        <dbReference type="Proteomes" id="UP000448762"/>
    </source>
</evidence>
<dbReference type="AlphaFoldDB" id="A0A132Z6G5"/>
<dbReference type="EMBL" id="QHGU01000005">
    <property type="protein sequence ID" value="PZM56871.1"/>
    <property type="molecule type" value="Genomic_DNA"/>
</dbReference>
<name>A0A132Z6G5_ENTFC</name>
<evidence type="ECO:0000313" key="24">
    <source>
        <dbReference type="Proteomes" id="UP000194737"/>
    </source>
</evidence>
<dbReference type="EMBL" id="CP033041">
    <property type="protein sequence ID" value="AYM72421.1"/>
    <property type="molecule type" value="Genomic_DNA"/>
</dbReference>
<dbReference type="Proteomes" id="UP000448762">
    <property type="component" value="Unassembled WGS sequence"/>
</dbReference>
<dbReference type="EMBL" id="JAMWMK010000002">
    <property type="protein sequence ID" value="MDC4246828.1"/>
    <property type="molecule type" value="Genomic_DNA"/>
</dbReference>
<evidence type="ECO:0000313" key="9">
    <source>
        <dbReference type="EMBL" id="MBX4222014.1"/>
    </source>
</evidence>
<dbReference type="InterPro" id="IPR022944">
    <property type="entry name" value="ATPase_V1-cplx_fsu_bac/arc"/>
</dbReference>
<evidence type="ECO:0000256" key="3">
    <source>
        <dbReference type="ARBA" id="ARBA00023065"/>
    </source>
</evidence>
<evidence type="ECO:0000313" key="28">
    <source>
        <dbReference type="Proteomes" id="UP000253144"/>
    </source>
</evidence>
<reference evidence="12 23" key="4">
    <citation type="submission" date="2017-02" db="EMBL/GenBank/DDBJ databases">
        <title>Clonality and virulence of isolates of VRE in Hematopoietic Stem Cell Transplanted (HSCT) patients.</title>
        <authorList>
            <person name="Marchi A.P."/>
            <person name="Martins R.C."/>
            <person name="Marie S.K."/>
            <person name="Levin A.S."/>
            <person name="Costa S.F."/>
        </authorList>
    </citation>
    <scope>NUCLEOTIDE SEQUENCE [LARGE SCALE GENOMIC DNA]</scope>
    <source>
        <strain evidence="12 23">LIM1759</strain>
    </source>
</reference>
<reference evidence="15 26" key="7">
    <citation type="submission" date="2017-10" db="EMBL/GenBank/DDBJ databases">
        <title>Draft genomes of the Enterococcus faecium isolated from human feces before and after Helicobacter pylori eradication therapy.</title>
        <authorList>
            <person name="Prianichniikov N.A."/>
            <person name="Glushchenko O.E."/>
            <person name="Malakhova M.V."/>
        </authorList>
    </citation>
    <scope>NUCLEOTIDE SEQUENCE [LARGE SCALE GENOMIC DNA]</scope>
    <source>
        <strain evidence="15 26">Hp_5-7</strain>
    </source>
</reference>
<evidence type="ECO:0000313" key="30">
    <source>
        <dbReference type="Proteomes" id="UP000281752"/>
    </source>
</evidence>
<evidence type="ECO:0000256" key="1">
    <source>
        <dbReference type="ARBA" id="ARBA00010148"/>
    </source>
</evidence>
<evidence type="ECO:0000313" key="15">
    <source>
        <dbReference type="EMBL" id="PHL22962.1"/>
    </source>
</evidence>
<gene>
    <name evidence="20" type="primary">ntpG</name>
    <name evidence="4" type="synonym">atpF</name>
    <name evidence="14" type="ORF">A5804_000808</name>
    <name evidence="13" type="ORF">A5810_002241</name>
    <name evidence="8" type="ORF">AWT83_08430</name>
    <name evidence="12" type="ORF">B1P95_06060</name>
    <name evidence="15" type="ORF">CQR37_00635</name>
    <name evidence="19" type="ORF">CYQ77_00330</name>
    <name evidence="5" type="ORF">D9Z05_03735</name>
    <name evidence="16" type="ORF">DKP91_01685</name>
    <name evidence="20" type="ORF">DTPHA_600519</name>
    <name evidence="6" type="ORF">DTX73_02445</name>
    <name evidence="17" type="ORF">EB12_00288</name>
    <name evidence="18" type="ORF">EGW36_04645</name>
    <name evidence="7" type="ORF">GBM73_13930</name>
    <name evidence="9" type="ORF">KYX88_04020</name>
    <name evidence="10" type="ORF">M3X98_01980</name>
    <name evidence="11" type="ORF">P6Z85_13435</name>
</gene>
<dbReference type="Proteomes" id="UP001139644">
    <property type="component" value="Unassembled WGS sequence"/>
</dbReference>
<dbReference type="Pfam" id="PF01990">
    <property type="entry name" value="ATP-synt_F"/>
    <property type="match status" value="1"/>
</dbReference>
<evidence type="ECO:0000313" key="11">
    <source>
        <dbReference type="EMBL" id="MDT2371123.1"/>
    </source>
</evidence>
<dbReference type="GO" id="GO:0046961">
    <property type="term" value="F:proton-transporting ATPase activity, rotational mechanism"/>
    <property type="evidence" value="ECO:0007669"/>
    <property type="project" value="InterPro"/>
</dbReference>
<organism evidence="17 28">
    <name type="scientific">Enterococcus faecium</name>
    <name type="common">Streptococcus faecium</name>
    <dbReference type="NCBI Taxonomy" id="1352"/>
    <lineage>
        <taxon>Bacteria</taxon>
        <taxon>Bacillati</taxon>
        <taxon>Bacillota</taxon>
        <taxon>Bacilli</taxon>
        <taxon>Lactobacillales</taxon>
        <taxon>Enterococcaceae</taxon>
        <taxon>Enterococcus</taxon>
    </lineage>
</organism>
<evidence type="ECO:0000256" key="2">
    <source>
        <dbReference type="ARBA" id="ARBA00022448"/>
    </source>
</evidence>
<dbReference type="Proteomes" id="UP000183509">
    <property type="component" value="Unassembled WGS sequence"/>
</dbReference>
<dbReference type="Proteomes" id="UP000194737">
    <property type="component" value="Unassembled WGS sequence"/>
</dbReference>
<dbReference type="Proteomes" id="UP000469871">
    <property type="component" value="Unassembled WGS sequence"/>
</dbReference>
<dbReference type="EMBL" id="WEFP01000002">
    <property type="protein sequence ID" value="KAB7572901.1"/>
    <property type="molecule type" value="Genomic_DNA"/>
</dbReference>
<dbReference type="GO" id="GO:0046933">
    <property type="term" value="F:proton-transporting ATP synthase activity, rotational mechanism"/>
    <property type="evidence" value="ECO:0007669"/>
    <property type="project" value="UniProtKB-UniRule"/>
</dbReference>
<dbReference type="Proteomes" id="UP000191171">
    <property type="component" value="Unassembled WGS sequence"/>
</dbReference>
<dbReference type="EMBL" id="PCGC01000001">
    <property type="protein sequence ID" value="PHL22962.1"/>
    <property type="molecule type" value="Genomic_DNA"/>
</dbReference>
<dbReference type="EMBL" id="RKNM01000004">
    <property type="protein sequence ID" value="ROX57268.1"/>
    <property type="molecule type" value="Genomic_DNA"/>
</dbReference>
<keyword evidence="4" id="KW-0375">Hydrogen ion transport</keyword>
<sequence length="103" mass="11478">MTHKIGVVGDKDSVLPFKLFGFDVRYGTTKQTVRQAIEEMAKNEYGVIYVTEQCAALSPETIERYKEQMIPAIVLIPNHQGSLGIGLEEIQKNVEKAVGQNIL</sequence>
<evidence type="ECO:0000313" key="19">
    <source>
        <dbReference type="EMBL" id="RXU92455.1"/>
    </source>
</evidence>
<keyword evidence="3 4" id="KW-0406">Ion transport</keyword>
<dbReference type="Proteomes" id="UP000194885">
    <property type="component" value="Unassembled WGS sequence"/>
</dbReference>
<dbReference type="EMBL" id="QOVC01000002">
    <property type="protein sequence ID" value="KAA0692077.1"/>
    <property type="molecule type" value="Genomic_DNA"/>
</dbReference>
<reference evidence="7 33" key="13">
    <citation type="submission" date="2019-10" db="EMBL/GenBank/DDBJ databases">
        <title>Evolutionary dynamics of vancomycin-resistant Enterococcus faecium during gastrointestinal tract colonization and bloodstream infection in immunocompromised pediatric patients.</title>
        <authorList>
            <person name="Chilambi G.S."/>
            <person name="Nordstrom H.R."/>
            <person name="Evans D.R."/>
            <person name="Ferrolino J."/>
            <person name="Hayden R.T."/>
            <person name="Maron G.M."/>
            <person name="Vo A.N."/>
            <person name="Gilmore M.S."/>
            <person name="Wolf J."/>
            <person name="Rosch J.W."/>
            <person name="Van Tyne D."/>
        </authorList>
    </citation>
    <scope>NUCLEOTIDE SEQUENCE [LARGE SCALE GENOMIC DNA]</scope>
    <source>
        <strain evidence="7 33">VRECG27</strain>
    </source>
</reference>
<dbReference type="GO" id="GO:0042777">
    <property type="term" value="P:proton motive force-driven plasma membrane ATP synthesis"/>
    <property type="evidence" value="ECO:0007669"/>
    <property type="project" value="UniProtKB-UniRule"/>
</dbReference>
<dbReference type="Proteomes" id="UP000289562">
    <property type="component" value="Unassembled WGS sequence"/>
</dbReference>
<dbReference type="Proteomes" id="UP000275747">
    <property type="component" value="Chromosome"/>
</dbReference>
<dbReference type="EMBL" id="MVGJ01000027">
    <property type="protein sequence ID" value="OOL83038.1"/>
    <property type="molecule type" value="Genomic_DNA"/>
</dbReference>
<dbReference type="Proteomes" id="UP000281752">
    <property type="component" value="Unassembled WGS sequence"/>
</dbReference>
<evidence type="ECO:0000313" key="27">
    <source>
        <dbReference type="Proteomes" id="UP000249070"/>
    </source>
</evidence>
<dbReference type="EMBL" id="NGKW01000004">
    <property type="protein sequence ID" value="OTN93376.1"/>
    <property type="molecule type" value="Genomic_DNA"/>
</dbReference>
<evidence type="ECO:0000313" key="16">
    <source>
        <dbReference type="EMBL" id="PZM56871.1"/>
    </source>
</evidence>
<dbReference type="Gene3D" id="3.40.50.10580">
    <property type="entry name" value="ATPase, V1 complex, subunit F"/>
    <property type="match status" value="1"/>
</dbReference>
<reference evidence="13 25" key="6">
    <citation type="submission" date="2017-05" db="EMBL/GenBank/DDBJ databases">
        <title>The Genome Sequence of Enterococcus faecium 7H8_DIV0219.</title>
        <authorList>
            <consortium name="The Broad Institute Genomics Platform"/>
            <consortium name="The Broad Institute Genomic Center for Infectious Diseases"/>
            <person name="Earl A."/>
            <person name="Manson A."/>
            <person name="Schwartman J."/>
            <person name="Gilmore M."/>
            <person name="Abouelleil A."/>
            <person name="Cao P."/>
            <person name="Chapman S."/>
            <person name="Cusick C."/>
            <person name="Shea T."/>
            <person name="Young S."/>
            <person name="Neafsey D."/>
            <person name="Nusbaum C."/>
            <person name="Birren B."/>
        </authorList>
    </citation>
    <scope>NUCLEOTIDE SEQUENCE [LARGE SCALE GENOMIC DNA]</scope>
    <source>
        <strain evidence="13 25">7H8_DIV0219</strain>
    </source>
</reference>
<evidence type="ECO:0000313" key="31">
    <source>
        <dbReference type="Proteomes" id="UP000289562"/>
    </source>
</evidence>
<dbReference type="GO" id="GO:0016787">
    <property type="term" value="F:hydrolase activity"/>
    <property type="evidence" value="ECO:0007669"/>
    <property type="project" value="UniProtKB-KW"/>
</dbReference>
<dbReference type="Proteomes" id="UP001141166">
    <property type="component" value="Unassembled WGS sequence"/>
</dbReference>
<evidence type="ECO:0000313" key="13">
    <source>
        <dbReference type="EMBL" id="OTN93376.1"/>
    </source>
</evidence>
<dbReference type="Proteomes" id="UP000249070">
    <property type="component" value="Unassembled WGS sequence"/>
</dbReference>
<dbReference type="Proteomes" id="UP000070452">
    <property type="component" value="Unassembled WGS sequence"/>
</dbReference>
<evidence type="ECO:0000313" key="10">
    <source>
        <dbReference type="EMBL" id="MDC4246828.1"/>
    </source>
</evidence>
<comment type="function">
    <text evidence="4">Produces ATP from ADP in the presence of a proton gradient across the membrane.</text>
</comment>
<evidence type="ECO:0000313" key="7">
    <source>
        <dbReference type="EMBL" id="KAB7572901.1"/>
    </source>
</evidence>
<dbReference type="Proteomes" id="UP001260956">
    <property type="component" value="Unassembled WGS sequence"/>
</dbReference>
<evidence type="ECO:0000313" key="29">
    <source>
        <dbReference type="Proteomes" id="UP000275747"/>
    </source>
</evidence>
<protein>
    <recommendedName>
        <fullName evidence="4">V-type ATP synthase subunit F</fullName>
    </recommendedName>
    <alternativeName>
        <fullName evidence="4">V-ATPase subunit F</fullName>
    </alternativeName>
</protein>
<comment type="similarity">
    <text evidence="1 4">Belongs to the V-ATPase F subunit family.</text>
</comment>
<reference evidence="6 32" key="10">
    <citation type="submission" date="2018-07" db="EMBL/GenBank/DDBJ databases">
        <title>High quality draft genome sequencing of Enterococcus faecium exhibiting probiotic potential isolated from mucus of freshwater fish.</title>
        <authorList>
            <person name="El-Jeni R."/>
            <person name="Ghedira K."/>
            <person name="Abdelhak S."/>
            <person name="El-Bour M."/>
            <person name="Bouhaouala-Zahar B."/>
        </authorList>
    </citation>
    <scope>NUCLEOTIDE SEQUENCE [LARGE SCALE GENOMIC DNA]</scope>
    <source>
        <strain evidence="6 32">R.A73</strain>
    </source>
</reference>
<evidence type="ECO:0000313" key="21">
    <source>
        <dbReference type="Proteomes" id="UP000070452"/>
    </source>
</evidence>
<dbReference type="GeneID" id="66496948"/>
<dbReference type="HAMAP" id="MF_00312">
    <property type="entry name" value="ATP_synth_F_arch"/>
    <property type="match status" value="1"/>
</dbReference>
<dbReference type="Proteomes" id="UP000224303">
    <property type="component" value="Unassembled WGS sequence"/>
</dbReference>
<reference evidence="16 27" key="9">
    <citation type="submission" date="2018-05" db="EMBL/GenBank/DDBJ databases">
        <title>Vancomycin-resistant Enterococcus faecium strain from Chelyabinsk, Russia.</title>
        <authorList>
            <person name="Gostev V."/>
            <person name="Goncharov A."/>
            <person name="Kolodzhieva V."/>
            <person name="Suvorov A."/>
            <person name="Sidorenko S."/>
            <person name="Zueva L."/>
        </authorList>
    </citation>
    <scope>NUCLEOTIDE SEQUENCE [LARGE SCALE GENOMIC DNA]</scope>
    <source>
        <strain evidence="16 27">20</strain>
    </source>
</reference>
<dbReference type="PATRIC" id="fig|1352.1358.peg.1067"/>
<evidence type="ECO:0000313" key="26">
    <source>
        <dbReference type="Proteomes" id="UP000224303"/>
    </source>
</evidence>
<dbReference type="EMBL" id="JARPTX010000077">
    <property type="protein sequence ID" value="MDT2371123.1"/>
    <property type="molecule type" value="Genomic_DNA"/>
</dbReference>
<reference evidence="9" key="14">
    <citation type="journal article" date="2022" name="J. Anim. Sci.">
        <title>Whole genome sequence analyses-based assessment of virulence potential and antimicrobial susceptibilities and resistance of Enterococcus faecium strains isolated from commercial swine and cattle probiotic products.</title>
        <authorList>
            <person name="Shridhar P.B."/>
            <person name="Amachawadi R.G."/>
            <person name="Tokach M."/>
            <person name="Patel I."/>
            <person name="Gangiredla J."/>
            <person name="Mammel M."/>
            <person name="Nagaraja T.G."/>
        </authorList>
    </citation>
    <scope>NUCLEOTIDE SEQUENCE</scope>
    <source>
        <strain evidence="9">EF215</strain>
    </source>
</reference>
<reference evidence="5 29" key="11">
    <citation type="submission" date="2018-10" db="EMBL/GenBank/DDBJ databases">
        <title>Escaping from acidified nitrite in gastric host defense: Transcriptomic basis for resistance to free nitrous acid in Enterococcus faecalis.</title>
        <authorList>
            <person name="Yu Z."/>
            <person name="Shi D."/>
            <person name="Liu W."/>
            <person name="Meng F."/>
        </authorList>
    </citation>
    <scope>NUCLEOTIDE SEQUENCE [LARGE SCALE GENOMIC DNA]</scope>
    <source>
        <strain evidence="5 29">JE1</strain>
    </source>
</reference>
<dbReference type="EMBL" id="JAIFOC010000028">
    <property type="protein sequence ID" value="MBX4222014.1"/>
    <property type="molecule type" value="Genomic_DNA"/>
</dbReference>
<keyword evidence="2 4" id="KW-0813">Transport</keyword>
<evidence type="ECO:0000313" key="5">
    <source>
        <dbReference type="EMBL" id="AYM72421.1"/>
    </source>
</evidence>
<dbReference type="Proteomes" id="UP000253144">
    <property type="component" value="Unassembled WGS sequence"/>
</dbReference>
<dbReference type="RefSeq" id="WP_002292844.1">
    <property type="nucleotide sequence ID" value="NZ_AP019394.1"/>
</dbReference>
<dbReference type="EMBL" id="PJVH01000001">
    <property type="protein sequence ID" value="RXU92455.1"/>
    <property type="molecule type" value="Genomic_DNA"/>
</dbReference>
<reference evidence="20 22" key="3">
    <citation type="submission" date="2016-04" db="EMBL/GenBank/DDBJ databases">
        <authorList>
            <person name="Millard A."/>
        </authorList>
    </citation>
    <scope>NUCLEOTIDE SEQUENCE [LARGE SCALE GENOMIC DNA]</scope>
    <source>
        <strain evidence="20">Isolate 22</strain>
    </source>
</reference>
<dbReference type="InterPro" id="IPR008218">
    <property type="entry name" value="ATPase_V1-cplx_f_g_su"/>
</dbReference>
<evidence type="ECO:0000313" key="25">
    <source>
        <dbReference type="Proteomes" id="UP000194885"/>
    </source>
</evidence>
<evidence type="ECO:0000313" key="22">
    <source>
        <dbReference type="Proteomes" id="UP000183509"/>
    </source>
</evidence>
<reference evidence="11" key="16">
    <citation type="submission" date="2023-03" db="EMBL/GenBank/DDBJ databases">
        <authorList>
            <person name="Shen W."/>
            <person name="Cai J."/>
        </authorList>
    </citation>
    <scope>NUCLEOTIDE SEQUENCE</scope>
    <source>
        <strain evidence="11">B1010-2</strain>
    </source>
</reference>
<reference evidence="17 28" key="1">
    <citation type="submission" date="2015-06" db="EMBL/GenBank/DDBJ databases">
        <title>The Genome Sequence of Enterococcus faecium 131EA1.</title>
        <authorList>
            <consortium name="The Broad Institute Genomics Platform"/>
            <consortium name="The Broad Institute Genome Sequencing Center for Infectious Disease"/>
            <person name="Earl A.M."/>
            <person name="Van Tyne D."/>
            <person name="Lebreton F."/>
            <person name="Saavedra J.T."/>
            <person name="Gilmore M.S."/>
            <person name="Manson Mcguire A."/>
            <person name="Clock S."/>
            <person name="Crupain M."/>
            <person name="Rangan U."/>
            <person name="Young S."/>
            <person name="Abouelleil A."/>
            <person name="Cao P."/>
            <person name="Chapman S.B."/>
            <person name="Griggs A."/>
            <person name="Priest M."/>
            <person name="Shea T."/>
            <person name="Wortman J."/>
            <person name="Nusbaum C."/>
            <person name="Birren B."/>
        </authorList>
    </citation>
    <scope>NUCLEOTIDE SEQUENCE [LARGE SCALE GENOMIC DNA]</scope>
    <source>
        <strain evidence="17 28">131EA1</strain>
    </source>
</reference>
<evidence type="ECO:0000313" key="20">
    <source>
        <dbReference type="EMBL" id="SAY78706.1"/>
    </source>
</evidence>
<reference evidence="18 30" key="12">
    <citation type="submission" date="2018-10" db="EMBL/GenBank/DDBJ databases">
        <title>Genotypes and phenotypes of Enterococci isolated from broiler chickens.</title>
        <authorList>
            <person name="Muhammad A.R."/>
            <person name="Diarra M.S."/>
        </authorList>
    </citation>
    <scope>NUCLEOTIDE SEQUENCE [LARGE SCALE GENOMIC DNA]</scope>
    <source>
        <strain evidence="18 30">P5 C A 35</strain>
    </source>
</reference>
<dbReference type="OMA" id="IFVTEQV"/>
<evidence type="ECO:0000313" key="12">
    <source>
        <dbReference type="EMBL" id="OOL83038.1"/>
    </source>
</evidence>
<reference evidence="10" key="15">
    <citation type="submission" date="2022-05" db="EMBL/GenBank/DDBJ databases">
        <title>Draft genome sequences of Clostridium perfringens strains isolated from Peru.</title>
        <authorList>
            <person name="Hurtado R."/>
            <person name="Lima L."/>
            <person name="Sousa T."/>
            <person name="Jaiswal A.K."/>
            <person name="Tiwari S."/>
            <person name="Maturrano L."/>
            <person name="Brenig B."/>
            <person name="Azevedo V."/>
        </authorList>
    </citation>
    <scope>NUCLEOTIDE SEQUENCE</scope>
    <source>
        <strain evidence="10">CP4</strain>
    </source>
</reference>
<evidence type="ECO:0000313" key="18">
    <source>
        <dbReference type="EMBL" id="ROX57268.1"/>
    </source>
</evidence>
<dbReference type="EMBL" id="FKLM01000005">
    <property type="protein sequence ID" value="SAY78706.1"/>
    <property type="molecule type" value="Genomic_DNA"/>
</dbReference>
<evidence type="ECO:0000313" key="14">
    <source>
        <dbReference type="EMBL" id="OTN99321.1"/>
    </source>
</evidence>
<keyword evidence="4" id="KW-0066">ATP synthesis</keyword>
<accession>A0A132Z6G5</accession>
<evidence type="ECO:0000313" key="17">
    <source>
        <dbReference type="EMBL" id="RBS34863.1"/>
    </source>
</evidence>
<dbReference type="EMBL" id="LRHK01000001">
    <property type="protein sequence ID" value="KWX18487.1"/>
    <property type="molecule type" value="Genomic_DNA"/>
</dbReference>
<proteinExistence type="inferred from homology"/>
<dbReference type="SUPFAM" id="SSF159468">
    <property type="entry name" value="AtpF-like"/>
    <property type="match status" value="1"/>
</dbReference>
<keyword evidence="5" id="KW-0378">Hydrolase</keyword>
<evidence type="ECO:0000313" key="6">
    <source>
        <dbReference type="EMBL" id="KAA0692077.1"/>
    </source>
</evidence>
<dbReference type="GO" id="GO:0005524">
    <property type="term" value="F:ATP binding"/>
    <property type="evidence" value="ECO:0007669"/>
    <property type="project" value="UniProtKB-UniRule"/>
</dbReference>
<reference evidence="19 31" key="8">
    <citation type="submission" date="2017-12" db="EMBL/GenBank/DDBJ databases">
        <title>A pool of 800 enterococci isolated from chicken carcass rinse samples from New Zealand.</title>
        <authorList>
            <person name="Zhang J."/>
            <person name="Rogers L."/>
            <person name="Midwinter A."/>
            <person name="French N."/>
        </authorList>
    </citation>
    <scope>NUCLEOTIDE SEQUENCE [LARGE SCALE GENOMIC DNA]</scope>
    <source>
        <strain evidence="19 31">EN697</strain>
    </source>
</reference>